<accession>A0ABR9KB60</accession>
<proteinExistence type="predicted"/>
<comment type="caution">
    <text evidence="1">The sequence shown here is derived from an EMBL/GenBank/DDBJ whole genome shotgun (WGS) entry which is preliminary data.</text>
</comment>
<gene>
    <name evidence="1" type="ORF">H4W81_001737</name>
</gene>
<name>A0ABR9KB60_9ACTN</name>
<evidence type="ECO:0000313" key="2">
    <source>
        <dbReference type="Proteomes" id="UP000661607"/>
    </source>
</evidence>
<sequence>MRLAAKMAFTEVGMFEEYGAEQWFDVRFARPVAADC</sequence>
<protein>
    <submittedName>
        <fullName evidence="1">Uncharacterized protein</fullName>
    </submittedName>
</protein>
<dbReference type="Proteomes" id="UP000661607">
    <property type="component" value="Unassembled WGS sequence"/>
</dbReference>
<evidence type="ECO:0000313" key="1">
    <source>
        <dbReference type="EMBL" id="MBE1558958.1"/>
    </source>
</evidence>
<organism evidence="1 2">
    <name type="scientific">Nonomuraea africana</name>
    <dbReference type="NCBI Taxonomy" id="46171"/>
    <lineage>
        <taxon>Bacteria</taxon>
        <taxon>Bacillati</taxon>
        <taxon>Actinomycetota</taxon>
        <taxon>Actinomycetes</taxon>
        <taxon>Streptosporangiales</taxon>
        <taxon>Streptosporangiaceae</taxon>
        <taxon>Nonomuraea</taxon>
    </lineage>
</organism>
<keyword evidence="2" id="KW-1185">Reference proteome</keyword>
<dbReference type="EMBL" id="JADBEF010000001">
    <property type="protein sequence ID" value="MBE1558958.1"/>
    <property type="molecule type" value="Genomic_DNA"/>
</dbReference>
<reference evidence="1 2" key="1">
    <citation type="submission" date="2020-10" db="EMBL/GenBank/DDBJ databases">
        <title>Sequencing the genomes of 1000 actinobacteria strains.</title>
        <authorList>
            <person name="Klenk H.-P."/>
        </authorList>
    </citation>
    <scope>NUCLEOTIDE SEQUENCE [LARGE SCALE GENOMIC DNA]</scope>
    <source>
        <strain evidence="1 2">DSM 43748</strain>
    </source>
</reference>